<accession>A0A4S2D1R3</accession>
<dbReference type="RefSeq" id="WP_135949792.1">
    <property type="nucleotide sequence ID" value="NZ_SRYO01000008.1"/>
</dbReference>
<evidence type="ECO:0000256" key="1">
    <source>
        <dbReference type="SAM" id="MobiDB-lite"/>
    </source>
</evidence>
<feature type="region of interest" description="Disordered" evidence="1">
    <location>
        <begin position="80"/>
        <end position="112"/>
    </location>
</feature>
<dbReference type="AlphaFoldDB" id="A0A4S2D1R3"/>
<comment type="caution">
    <text evidence="2">The sequence shown here is derived from an EMBL/GenBank/DDBJ whole genome shotgun (WGS) entry which is preliminary data.</text>
</comment>
<gene>
    <name evidence="2" type="ORF">E5344_12180</name>
</gene>
<evidence type="ECO:0000313" key="2">
    <source>
        <dbReference type="EMBL" id="TGY35036.1"/>
    </source>
</evidence>
<name>A0A4S2D1R3_9MICO</name>
<sequence length="112" mass="11745">MEKFDASKLTLGETAYIEKMGGYALASLQDEAAPKGNMLAACAVVQARRNGRPDFSWNEATALTLPEALEILGIDTAATTQTTEAADEIATTEAPAPKASRSGKTSPETPTK</sequence>
<dbReference type="EMBL" id="SRYO01000008">
    <property type="protein sequence ID" value="TGY35036.1"/>
    <property type="molecule type" value="Genomic_DNA"/>
</dbReference>
<reference evidence="2 3" key="1">
    <citation type="submission" date="2019-04" db="EMBL/GenBank/DDBJ databases">
        <title>Microbes associate with the intestines of laboratory mice.</title>
        <authorList>
            <person name="Navarre W."/>
            <person name="Wong E."/>
            <person name="Huang K."/>
            <person name="Tropini C."/>
            <person name="Ng K."/>
            <person name="Yu B."/>
        </authorList>
    </citation>
    <scope>NUCLEOTIDE SEQUENCE [LARGE SCALE GENOMIC DNA]</scope>
    <source>
        <strain evidence="2 3">NM46_B2-13</strain>
    </source>
</reference>
<proteinExistence type="predicted"/>
<organism evidence="2 3">
    <name type="scientific">Microbacterium laevaniformans</name>
    <dbReference type="NCBI Taxonomy" id="36807"/>
    <lineage>
        <taxon>Bacteria</taxon>
        <taxon>Bacillati</taxon>
        <taxon>Actinomycetota</taxon>
        <taxon>Actinomycetes</taxon>
        <taxon>Micrococcales</taxon>
        <taxon>Microbacteriaceae</taxon>
        <taxon>Microbacterium</taxon>
    </lineage>
</organism>
<evidence type="ECO:0000313" key="3">
    <source>
        <dbReference type="Proteomes" id="UP000309893"/>
    </source>
</evidence>
<dbReference type="Proteomes" id="UP000309893">
    <property type="component" value="Unassembled WGS sequence"/>
</dbReference>
<feature type="compositionally biased region" description="Low complexity" evidence="1">
    <location>
        <begin position="80"/>
        <end position="97"/>
    </location>
</feature>
<feature type="compositionally biased region" description="Polar residues" evidence="1">
    <location>
        <begin position="102"/>
        <end position="112"/>
    </location>
</feature>
<protein>
    <submittedName>
        <fullName evidence="2">Uncharacterized protein</fullName>
    </submittedName>
</protein>